<gene>
    <name evidence="1" type="ORF">BANT10_01329</name>
</gene>
<evidence type="ECO:0000313" key="1">
    <source>
        <dbReference type="EMBL" id="SMX79154.1"/>
    </source>
</evidence>
<keyword evidence="2" id="KW-1185">Reference proteome</keyword>
<proteinExistence type="predicted"/>
<dbReference type="Gene3D" id="3.30.530.20">
    <property type="match status" value="1"/>
</dbReference>
<dbReference type="AlphaFoldDB" id="A0A2H1IVG7"/>
<dbReference type="InterPro" id="IPR019587">
    <property type="entry name" value="Polyketide_cyclase/dehydratase"/>
</dbReference>
<sequence length="167" mass="18652">MTYEHGQQPHQHVRTHAGESAPFHFENRWRVNARLADVWSVLSEIESWPQWWPGLPVAVPADDGIVPGSRADIQVDSPIGVTLSFGIELQDTDPPNFVVFSATGDLRGTGVWSLQQTGPITTISSVWCVTTRRMSIRMMRPVATWMHSRVMSAGHRGLVARLNRLTS</sequence>
<dbReference type="Pfam" id="PF10604">
    <property type="entry name" value="Polyketide_cyc2"/>
    <property type="match status" value="1"/>
</dbReference>
<protein>
    <submittedName>
        <fullName evidence="1">Polyketide cyclase / dehydrase and lipid transport</fullName>
    </submittedName>
</protein>
<dbReference type="EMBL" id="FXZE01000004">
    <property type="protein sequence ID" value="SMX79154.1"/>
    <property type="molecule type" value="Genomic_DNA"/>
</dbReference>
<dbReference type="Proteomes" id="UP000234342">
    <property type="component" value="Unassembled WGS sequence"/>
</dbReference>
<name>A0A2H1IVG7_9MICO</name>
<dbReference type="SUPFAM" id="SSF55961">
    <property type="entry name" value="Bet v1-like"/>
    <property type="match status" value="1"/>
</dbReference>
<organism evidence="1 2">
    <name type="scientific">Brevibacterium antiquum</name>
    <dbReference type="NCBI Taxonomy" id="234835"/>
    <lineage>
        <taxon>Bacteria</taxon>
        <taxon>Bacillati</taxon>
        <taxon>Actinomycetota</taxon>
        <taxon>Actinomycetes</taxon>
        <taxon>Micrococcales</taxon>
        <taxon>Brevibacteriaceae</taxon>
        <taxon>Brevibacterium</taxon>
    </lineage>
</organism>
<evidence type="ECO:0000313" key="2">
    <source>
        <dbReference type="Proteomes" id="UP000234342"/>
    </source>
</evidence>
<reference evidence="2" key="1">
    <citation type="submission" date="2017-03" db="EMBL/GenBank/DDBJ databases">
        <authorList>
            <person name="Monnet C."/>
        </authorList>
    </citation>
    <scope>NUCLEOTIDE SEQUENCE [LARGE SCALE GENOMIC DNA]</scope>
    <source>
        <strain evidence="2">P10</strain>
    </source>
</reference>
<dbReference type="RefSeq" id="WP_101642595.1">
    <property type="nucleotide sequence ID" value="NZ_FXZE01000004.1"/>
</dbReference>
<accession>A0A2H1IVG7</accession>
<dbReference type="InterPro" id="IPR023393">
    <property type="entry name" value="START-like_dom_sf"/>
</dbReference>